<sequence length="280" mass="30503">MEFRLGCELAYQLQQPTPFLFNVEVARTPIQAIRHEALAFTPALPQEAWLQPESGNRYLRVVAPPGRFVLHYEATVSLAPGLDDPAGIAEVPAGELPFAVYPHLYPSRYCQADRLTPFAQRTFGGLPGGYARVNGICNWIHDHVDYRAGSSDEQSSAMDTILDRAGVCRDFAHLAIACCRAMGIPARYVSAYAWRLDPPDFHAVFEAWLQGPTGGAWYIFDATRKAAPNGLVRIGIGRDAAEVAFASPFGAFEAEKPRVWIEAPGAAEGAITTAAVRVEG</sequence>
<name>A0ABT8A128_9PROT</name>
<dbReference type="SMART" id="SM00460">
    <property type="entry name" value="TGc"/>
    <property type="match status" value="1"/>
</dbReference>
<proteinExistence type="predicted"/>
<comment type="caution">
    <text evidence="2">The sequence shown here is derived from an EMBL/GenBank/DDBJ whole genome shotgun (WGS) entry which is preliminary data.</text>
</comment>
<dbReference type="Gene3D" id="2.60.40.2250">
    <property type="match status" value="1"/>
</dbReference>
<evidence type="ECO:0000313" key="3">
    <source>
        <dbReference type="Proteomes" id="UP001529369"/>
    </source>
</evidence>
<dbReference type="EMBL" id="JAUFPN010000020">
    <property type="protein sequence ID" value="MDN3563188.1"/>
    <property type="molecule type" value="Genomic_DNA"/>
</dbReference>
<evidence type="ECO:0000313" key="2">
    <source>
        <dbReference type="EMBL" id="MDN3563188.1"/>
    </source>
</evidence>
<organism evidence="2 3">
    <name type="scientific">Paeniroseomonas aquatica</name>
    <dbReference type="NCBI Taxonomy" id="373043"/>
    <lineage>
        <taxon>Bacteria</taxon>
        <taxon>Pseudomonadati</taxon>
        <taxon>Pseudomonadota</taxon>
        <taxon>Alphaproteobacteria</taxon>
        <taxon>Acetobacterales</taxon>
        <taxon>Acetobacteraceae</taxon>
        <taxon>Paeniroseomonas</taxon>
    </lineage>
</organism>
<protein>
    <submittedName>
        <fullName evidence="2">Transglutaminase family protein</fullName>
    </submittedName>
</protein>
<dbReference type="Gene3D" id="3.10.620.30">
    <property type="match status" value="1"/>
</dbReference>
<dbReference type="InterPro" id="IPR048930">
    <property type="entry name" value="Bact_transglu_N_2"/>
</dbReference>
<accession>A0ABT8A128</accession>
<evidence type="ECO:0000259" key="1">
    <source>
        <dbReference type="SMART" id="SM00460"/>
    </source>
</evidence>
<dbReference type="SUPFAM" id="SSF54001">
    <property type="entry name" value="Cysteine proteinases"/>
    <property type="match status" value="1"/>
</dbReference>
<reference evidence="3" key="1">
    <citation type="journal article" date="2019" name="Int. J. Syst. Evol. Microbiol.">
        <title>The Global Catalogue of Microorganisms (GCM) 10K type strain sequencing project: providing services to taxonomists for standard genome sequencing and annotation.</title>
        <authorList>
            <consortium name="The Broad Institute Genomics Platform"/>
            <consortium name="The Broad Institute Genome Sequencing Center for Infectious Disease"/>
            <person name="Wu L."/>
            <person name="Ma J."/>
        </authorList>
    </citation>
    <scope>NUCLEOTIDE SEQUENCE [LARGE SCALE GENOMIC DNA]</scope>
    <source>
        <strain evidence="3">CECT 7131</strain>
    </source>
</reference>
<gene>
    <name evidence="2" type="ORF">QWZ14_02200</name>
</gene>
<dbReference type="PANTHER" id="PTHR33490:SF12">
    <property type="entry name" value="BLL5557 PROTEIN"/>
    <property type="match status" value="1"/>
</dbReference>
<dbReference type="Proteomes" id="UP001529369">
    <property type="component" value="Unassembled WGS sequence"/>
</dbReference>
<dbReference type="InterPro" id="IPR002931">
    <property type="entry name" value="Transglutaminase-like"/>
</dbReference>
<keyword evidence="3" id="KW-1185">Reference proteome</keyword>
<dbReference type="RefSeq" id="WP_290314926.1">
    <property type="nucleotide sequence ID" value="NZ_JAUFPN010000020.1"/>
</dbReference>
<feature type="domain" description="Transglutaminase-like" evidence="1">
    <location>
        <begin position="160"/>
        <end position="224"/>
    </location>
</feature>
<dbReference type="Pfam" id="PF21295">
    <property type="entry name" value="Bact_transglu_N_2"/>
    <property type="match status" value="1"/>
</dbReference>
<dbReference type="Pfam" id="PF01841">
    <property type="entry name" value="Transglut_core"/>
    <property type="match status" value="1"/>
</dbReference>
<dbReference type="PANTHER" id="PTHR33490">
    <property type="entry name" value="BLR5614 PROTEIN-RELATED"/>
    <property type="match status" value="1"/>
</dbReference>
<dbReference type="InterPro" id="IPR038765">
    <property type="entry name" value="Papain-like_cys_pep_sf"/>
</dbReference>